<keyword evidence="4" id="KW-1185">Reference proteome</keyword>
<dbReference type="InterPro" id="IPR011703">
    <property type="entry name" value="ATPase_AAA-3"/>
</dbReference>
<dbReference type="PANTHER" id="PTHR42759">
    <property type="entry name" value="MOXR FAMILY PROTEIN"/>
    <property type="match status" value="1"/>
</dbReference>
<name>A0A1I0FM42_9FIRM</name>
<evidence type="ECO:0000313" key="4">
    <source>
        <dbReference type="Proteomes" id="UP000199800"/>
    </source>
</evidence>
<dbReference type="CDD" id="cd00009">
    <property type="entry name" value="AAA"/>
    <property type="match status" value="1"/>
</dbReference>
<dbReference type="InterPro" id="IPR050764">
    <property type="entry name" value="CbbQ/NirQ/NorQ/GpvN"/>
</dbReference>
<dbReference type="RefSeq" id="WP_092478891.1">
    <property type="nucleotide sequence ID" value="NZ_FOHN01000033.1"/>
</dbReference>
<dbReference type="GO" id="GO:0005524">
    <property type="term" value="F:ATP binding"/>
    <property type="evidence" value="ECO:0007669"/>
    <property type="project" value="InterPro"/>
</dbReference>
<dbReference type="PIRSF" id="PIRSF002849">
    <property type="entry name" value="AAA_ATPase_chaperone_MoxR_prd"/>
    <property type="match status" value="1"/>
</dbReference>
<dbReference type="EMBL" id="FOHN01000033">
    <property type="protein sequence ID" value="SET59189.1"/>
    <property type="molecule type" value="Genomic_DNA"/>
</dbReference>
<dbReference type="Gene3D" id="3.40.50.300">
    <property type="entry name" value="P-loop containing nucleotide triphosphate hydrolases"/>
    <property type="match status" value="1"/>
</dbReference>
<feature type="domain" description="ChlI/MoxR AAA lid" evidence="2">
    <location>
        <begin position="232"/>
        <end position="298"/>
    </location>
</feature>
<gene>
    <name evidence="3" type="ORF">SAMN04487772_13323</name>
</gene>
<dbReference type="SUPFAM" id="SSF52540">
    <property type="entry name" value="P-loop containing nucleoside triphosphate hydrolases"/>
    <property type="match status" value="1"/>
</dbReference>
<sequence length="313" mass="34909">MGKENHEKLVHLLEGLNQILIGKEKQMELVCVSLLAGGHMLLEDVPGVGKTTLAKAVAKLTGCSFGRIQFTPDTLPADILGYSVYNAKTERFVYQKGPVMTQVLLGDELNRTSPKTQAALLEAMEEKQITVDGVTYPLQEPFFVIAAQNPVGFLGTYQLPEAQLDRFFCKISLGYPERQSEVLMVKKMVKKLVWEEIPNVLESKDLAVMQKEVEEVRIHEDLIQYILELVEKTRNHENISLGVSPRGTLAAVKASMAMAYLRGREYVIPEDVVTILVPVLAHRIQLSAMAKVKKITEEGIILSIKNETKIPVL</sequence>
<protein>
    <submittedName>
        <fullName evidence="3">MoxR-like ATPase</fullName>
    </submittedName>
</protein>
<dbReference type="GO" id="GO:0016887">
    <property type="term" value="F:ATP hydrolysis activity"/>
    <property type="evidence" value="ECO:0007669"/>
    <property type="project" value="InterPro"/>
</dbReference>
<proteinExistence type="predicted"/>
<evidence type="ECO:0000259" key="2">
    <source>
        <dbReference type="Pfam" id="PF17863"/>
    </source>
</evidence>
<dbReference type="STRING" id="29364.SAMN04487772_13323"/>
<dbReference type="InterPro" id="IPR041628">
    <property type="entry name" value="ChlI/MoxR_AAA_lid"/>
</dbReference>
<dbReference type="Proteomes" id="UP000199800">
    <property type="component" value="Unassembled WGS sequence"/>
</dbReference>
<organism evidence="3 4">
    <name type="scientific">[Clostridium] polysaccharolyticum</name>
    <dbReference type="NCBI Taxonomy" id="29364"/>
    <lineage>
        <taxon>Bacteria</taxon>
        <taxon>Bacillati</taxon>
        <taxon>Bacillota</taxon>
        <taxon>Clostridia</taxon>
        <taxon>Lachnospirales</taxon>
        <taxon>Lachnospiraceae</taxon>
    </lineage>
</organism>
<accession>A0A1I0FM42</accession>
<feature type="domain" description="ATPase AAA-3" evidence="1">
    <location>
        <begin position="39"/>
        <end position="168"/>
    </location>
</feature>
<evidence type="ECO:0000313" key="3">
    <source>
        <dbReference type="EMBL" id="SET59189.1"/>
    </source>
</evidence>
<dbReference type="OrthoDB" id="9808397at2"/>
<evidence type="ECO:0000259" key="1">
    <source>
        <dbReference type="Pfam" id="PF07726"/>
    </source>
</evidence>
<dbReference type="PANTHER" id="PTHR42759:SF5">
    <property type="entry name" value="METHANOL DEHYDROGENASE REGULATOR"/>
    <property type="match status" value="1"/>
</dbReference>
<dbReference type="Pfam" id="PF07726">
    <property type="entry name" value="AAA_3"/>
    <property type="match status" value="1"/>
</dbReference>
<dbReference type="AlphaFoldDB" id="A0A1I0FM42"/>
<dbReference type="InterPro" id="IPR027417">
    <property type="entry name" value="P-loop_NTPase"/>
</dbReference>
<reference evidence="3 4" key="1">
    <citation type="submission" date="2016-10" db="EMBL/GenBank/DDBJ databases">
        <authorList>
            <person name="de Groot N.N."/>
        </authorList>
    </citation>
    <scope>NUCLEOTIDE SEQUENCE [LARGE SCALE GENOMIC DNA]</scope>
    <source>
        <strain evidence="3 4">DSM 1801</strain>
    </source>
</reference>
<dbReference type="Pfam" id="PF17863">
    <property type="entry name" value="AAA_lid_2"/>
    <property type="match status" value="1"/>
</dbReference>
<dbReference type="Gene3D" id="1.10.8.80">
    <property type="entry name" value="Magnesium chelatase subunit I, C-Terminal domain"/>
    <property type="match status" value="1"/>
</dbReference>